<dbReference type="InterPro" id="IPR009057">
    <property type="entry name" value="Homeodomain-like_sf"/>
</dbReference>
<dbReference type="InterPro" id="IPR047923">
    <property type="entry name" value="ArpA-like"/>
</dbReference>
<dbReference type="Pfam" id="PF00440">
    <property type="entry name" value="TetR_N"/>
    <property type="match status" value="1"/>
</dbReference>
<keyword evidence="1" id="KW-0805">Transcription regulation</keyword>
<organism evidence="6">
    <name type="scientific">Streptomyces tabacisoli</name>
    <dbReference type="NCBI Taxonomy" id="3156398"/>
    <lineage>
        <taxon>Bacteria</taxon>
        <taxon>Bacillati</taxon>
        <taxon>Actinomycetota</taxon>
        <taxon>Actinomycetes</taxon>
        <taxon>Kitasatosporales</taxon>
        <taxon>Streptomycetaceae</taxon>
        <taxon>Streptomyces</taxon>
    </lineage>
</organism>
<sequence length="226" mass="24799">MAKQDRAVRTRRNILSAAATVFEERGYQAATITDILRTAGVTKGALYFHFQSKAELAYGVMDAQGRRMGSVPQRACRMQELADTVLLQTYRLQHDPLVRAGVRLAMDQQATELNRGAFFKDWSVGTTDLLEAAKTQGELLPHVVPAETAELLVGAYAGVHSMSQAVSSYADLDHRTSVLLRHFLPNVVLSSVLTTIDLSVDRGATVFAEVESKITDAYEEPQQDSA</sequence>
<keyword evidence="2 4" id="KW-0238">DNA-binding</keyword>
<dbReference type="RefSeq" id="WP_353947349.1">
    <property type="nucleotide sequence ID" value="NZ_CP159535.1"/>
</dbReference>
<reference evidence="6" key="1">
    <citation type="submission" date="2024-06" db="EMBL/GenBank/DDBJ databases">
        <title>Streptomyces sp. strain HUAS MG91 genome sequences.</title>
        <authorList>
            <person name="Mo P."/>
        </authorList>
    </citation>
    <scope>NUCLEOTIDE SEQUENCE</scope>
    <source>
        <strain evidence="6">HUAS MG91</strain>
        <plasmid evidence="6">punmamed1</plasmid>
    </source>
</reference>
<dbReference type="NCBIfam" id="NF041196">
    <property type="entry name" value="ScbR_bind_reg"/>
    <property type="match status" value="1"/>
</dbReference>
<dbReference type="PROSITE" id="PS01081">
    <property type="entry name" value="HTH_TETR_1"/>
    <property type="match status" value="1"/>
</dbReference>
<gene>
    <name evidence="6" type="ORF">ABII15_38560</name>
</gene>
<name>A0AAU8J649_9ACTN</name>
<evidence type="ECO:0000256" key="3">
    <source>
        <dbReference type="ARBA" id="ARBA00023163"/>
    </source>
</evidence>
<dbReference type="InterPro" id="IPR023772">
    <property type="entry name" value="DNA-bd_HTH_TetR-type_CS"/>
</dbReference>
<dbReference type="PRINTS" id="PR00455">
    <property type="entry name" value="HTHTETR"/>
</dbReference>
<dbReference type="AlphaFoldDB" id="A0AAU8J649"/>
<dbReference type="InterPro" id="IPR001647">
    <property type="entry name" value="HTH_TetR"/>
</dbReference>
<dbReference type="InterPro" id="IPR036271">
    <property type="entry name" value="Tet_transcr_reg_TetR-rel_C_sf"/>
</dbReference>
<evidence type="ECO:0000259" key="5">
    <source>
        <dbReference type="PROSITE" id="PS50977"/>
    </source>
</evidence>
<evidence type="ECO:0000256" key="1">
    <source>
        <dbReference type="ARBA" id="ARBA00023015"/>
    </source>
</evidence>
<evidence type="ECO:0000313" key="6">
    <source>
        <dbReference type="EMBL" id="XCJ75935.1"/>
    </source>
</evidence>
<evidence type="ECO:0000256" key="4">
    <source>
        <dbReference type="PROSITE-ProRule" id="PRU00335"/>
    </source>
</evidence>
<dbReference type="SUPFAM" id="SSF46689">
    <property type="entry name" value="Homeodomain-like"/>
    <property type="match status" value="1"/>
</dbReference>
<dbReference type="SUPFAM" id="SSF48498">
    <property type="entry name" value="Tetracyclin repressor-like, C-terminal domain"/>
    <property type="match status" value="1"/>
</dbReference>
<dbReference type="PANTHER" id="PTHR30055:SF234">
    <property type="entry name" value="HTH-TYPE TRANSCRIPTIONAL REGULATOR BETI"/>
    <property type="match status" value="1"/>
</dbReference>
<dbReference type="PROSITE" id="PS50977">
    <property type="entry name" value="HTH_TETR_2"/>
    <property type="match status" value="1"/>
</dbReference>
<keyword evidence="3" id="KW-0804">Transcription</keyword>
<protein>
    <submittedName>
        <fullName evidence="6">ScbR family autoregulator-binding transcription factor</fullName>
    </submittedName>
</protein>
<accession>A0AAU8J649</accession>
<dbReference type="InterPro" id="IPR050109">
    <property type="entry name" value="HTH-type_TetR-like_transc_reg"/>
</dbReference>
<feature type="domain" description="HTH tetR-type" evidence="5">
    <location>
        <begin position="8"/>
        <end position="68"/>
    </location>
</feature>
<dbReference type="EMBL" id="CP159535">
    <property type="protein sequence ID" value="XCJ75935.1"/>
    <property type="molecule type" value="Genomic_DNA"/>
</dbReference>
<keyword evidence="6" id="KW-0614">Plasmid</keyword>
<dbReference type="GO" id="GO:0003700">
    <property type="term" value="F:DNA-binding transcription factor activity"/>
    <property type="evidence" value="ECO:0007669"/>
    <property type="project" value="TreeGrafter"/>
</dbReference>
<dbReference type="Gene3D" id="1.10.357.10">
    <property type="entry name" value="Tetracycline Repressor, domain 2"/>
    <property type="match status" value="1"/>
</dbReference>
<evidence type="ECO:0000256" key="2">
    <source>
        <dbReference type="ARBA" id="ARBA00023125"/>
    </source>
</evidence>
<dbReference type="KEGG" id="stac:ABII15_38560"/>
<feature type="DNA-binding region" description="H-T-H motif" evidence="4">
    <location>
        <begin position="31"/>
        <end position="50"/>
    </location>
</feature>
<dbReference type="PANTHER" id="PTHR30055">
    <property type="entry name" value="HTH-TYPE TRANSCRIPTIONAL REGULATOR RUTR"/>
    <property type="match status" value="1"/>
</dbReference>
<geneLocation type="plasmid" evidence="6">
    <name>punmamed1</name>
</geneLocation>
<proteinExistence type="predicted"/>
<dbReference type="GO" id="GO:0000976">
    <property type="term" value="F:transcription cis-regulatory region binding"/>
    <property type="evidence" value="ECO:0007669"/>
    <property type="project" value="TreeGrafter"/>
</dbReference>